<dbReference type="GO" id="GO:0003700">
    <property type="term" value="F:DNA-binding transcription factor activity"/>
    <property type="evidence" value="ECO:0007669"/>
    <property type="project" value="InterPro"/>
</dbReference>
<dbReference type="PROSITE" id="PS50217">
    <property type="entry name" value="BZIP"/>
    <property type="match status" value="1"/>
</dbReference>
<evidence type="ECO:0000313" key="9">
    <source>
        <dbReference type="Proteomes" id="UP000186922"/>
    </source>
</evidence>
<dbReference type="InterPro" id="IPR004827">
    <property type="entry name" value="bZIP"/>
</dbReference>
<dbReference type="InterPro" id="IPR046347">
    <property type="entry name" value="bZIP_sf"/>
</dbReference>
<dbReference type="STRING" id="947166.A0A1D1W6A3"/>
<protein>
    <recommendedName>
        <fullName evidence="7">BZIP domain-containing protein</fullName>
    </recommendedName>
</protein>
<evidence type="ECO:0000256" key="6">
    <source>
        <dbReference type="SAM" id="MobiDB-lite"/>
    </source>
</evidence>
<feature type="compositionally biased region" description="Basic residues" evidence="6">
    <location>
        <begin position="451"/>
        <end position="460"/>
    </location>
</feature>
<dbReference type="OrthoDB" id="6151507at2759"/>
<evidence type="ECO:0000256" key="5">
    <source>
        <dbReference type="ARBA" id="ARBA00023242"/>
    </source>
</evidence>
<dbReference type="FunFam" id="1.20.5.170:FF:000025">
    <property type="entry name" value="nuclear factor interleukin-3-regulated protein-like"/>
    <property type="match status" value="1"/>
</dbReference>
<keyword evidence="5" id="KW-0539">Nucleus</keyword>
<feature type="compositionally biased region" description="Basic and acidic residues" evidence="6">
    <location>
        <begin position="68"/>
        <end position="79"/>
    </location>
</feature>
<comment type="similarity">
    <text evidence="1">Belongs to the bZIP family. NFIL3 subfamily.</text>
</comment>
<feature type="region of interest" description="Disordered" evidence="6">
    <location>
        <begin position="315"/>
        <end position="408"/>
    </location>
</feature>
<dbReference type="EMBL" id="BDGG01000019">
    <property type="protein sequence ID" value="GAV08955.1"/>
    <property type="molecule type" value="Genomic_DNA"/>
</dbReference>
<proteinExistence type="inferred from homology"/>
<keyword evidence="9" id="KW-1185">Reference proteome</keyword>
<feature type="compositionally biased region" description="Basic and acidic residues" evidence="6">
    <location>
        <begin position="36"/>
        <end position="48"/>
    </location>
</feature>
<evidence type="ECO:0000313" key="8">
    <source>
        <dbReference type="EMBL" id="GAV08955.1"/>
    </source>
</evidence>
<keyword evidence="2" id="KW-0805">Transcription regulation</keyword>
<dbReference type="Pfam" id="PF07716">
    <property type="entry name" value="bZIP_2"/>
    <property type="match status" value="1"/>
</dbReference>
<dbReference type="PROSITE" id="PS00036">
    <property type="entry name" value="BZIP_BASIC"/>
    <property type="match status" value="1"/>
</dbReference>
<feature type="region of interest" description="Disordered" evidence="6">
    <location>
        <begin position="256"/>
        <end position="283"/>
    </location>
</feature>
<dbReference type="Gene3D" id="1.20.5.170">
    <property type="match status" value="1"/>
</dbReference>
<dbReference type="SUPFAM" id="SSF57959">
    <property type="entry name" value="Leucine zipper domain"/>
    <property type="match status" value="1"/>
</dbReference>
<evidence type="ECO:0000256" key="4">
    <source>
        <dbReference type="ARBA" id="ARBA00023163"/>
    </source>
</evidence>
<accession>A0A1D1W6A3</accession>
<evidence type="ECO:0000259" key="7">
    <source>
        <dbReference type="PROSITE" id="PS50217"/>
    </source>
</evidence>
<keyword evidence="4" id="KW-0804">Transcription</keyword>
<dbReference type="SMART" id="SM00338">
    <property type="entry name" value="BRLZ"/>
    <property type="match status" value="1"/>
</dbReference>
<dbReference type="GO" id="GO:0005634">
    <property type="term" value="C:nucleus"/>
    <property type="evidence" value="ECO:0007669"/>
    <property type="project" value="TreeGrafter"/>
</dbReference>
<dbReference type="AlphaFoldDB" id="A0A1D1W6A3"/>
<organism evidence="8 9">
    <name type="scientific">Ramazzottius varieornatus</name>
    <name type="common">Water bear</name>
    <name type="synonym">Tardigrade</name>
    <dbReference type="NCBI Taxonomy" id="947166"/>
    <lineage>
        <taxon>Eukaryota</taxon>
        <taxon>Metazoa</taxon>
        <taxon>Ecdysozoa</taxon>
        <taxon>Tardigrada</taxon>
        <taxon>Eutardigrada</taxon>
        <taxon>Parachela</taxon>
        <taxon>Hypsibioidea</taxon>
        <taxon>Ramazzottiidae</taxon>
        <taxon>Ramazzottius</taxon>
    </lineage>
</organism>
<feature type="compositionally biased region" description="Low complexity" evidence="6">
    <location>
        <begin position="351"/>
        <end position="370"/>
    </location>
</feature>
<evidence type="ECO:0000256" key="1">
    <source>
        <dbReference type="ARBA" id="ARBA00006079"/>
    </source>
</evidence>
<sequence>MVLFETQMSLTPSQASDFSHPPSSEMSDSMCGSPPPHDHDHDHDHENFAHPSSLADCDRRGGSTIIPQRKEREFTPDTRKDESYWDRRRRNNEAAKRSREKRRMNDMVLETRVLELSNENQWLKAELNAIRDKCGMPKDAPPLVNPAGLPSHSPPLGGQHSASSSPFSNMLHPHSQGPHQQPLLRPAVTSSSAQPAPLQMAPHFVSPNMQPRGPMMMHPMHPALLGAHPGMQGRILMPNQHMYIPANMVPHYNRMTCQSVSPHPRSLSSASRDSPLSDTHENGGAISPSIAAVSSLLKLANSHFNGYPHLPREEDAEVFASSSKRPDKASADSKVNNHLPLKLRHKSRVEPSCSPPLGKSSGSSSSAEVSSPEEDDVDIGSGYSGSDSAVDVECEDSRDALTSRKRKLPQEGVLEHENVHLRGELQRLASEVANLKVMMKQPEGVTQPPAKKSRKSKSRR</sequence>
<dbReference type="GO" id="GO:0007623">
    <property type="term" value="P:circadian rhythm"/>
    <property type="evidence" value="ECO:0007669"/>
    <property type="project" value="TreeGrafter"/>
</dbReference>
<evidence type="ECO:0000256" key="2">
    <source>
        <dbReference type="ARBA" id="ARBA00023015"/>
    </source>
</evidence>
<feature type="domain" description="BZIP" evidence="7">
    <location>
        <begin position="81"/>
        <end position="133"/>
    </location>
</feature>
<name>A0A1D1W6A3_RAMVA</name>
<dbReference type="Proteomes" id="UP000186922">
    <property type="component" value="Unassembled WGS sequence"/>
</dbReference>
<feature type="region of interest" description="Disordered" evidence="6">
    <location>
        <begin position="1"/>
        <end position="79"/>
    </location>
</feature>
<comment type="caution">
    <text evidence="8">The sequence shown here is derived from an EMBL/GenBank/DDBJ whole genome shotgun (WGS) entry which is preliminary data.</text>
</comment>
<feature type="compositionally biased region" description="Polar residues" evidence="6">
    <location>
        <begin position="1"/>
        <end position="27"/>
    </location>
</feature>
<reference evidence="8 9" key="1">
    <citation type="journal article" date="2016" name="Nat. Commun.">
        <title>Extremotolerant tardigrade genome and improved radiotolerance of human cultured cells by tardigrade-unique protein.</title>
        <authorList>
            <person name="Hashimoto T."/>
            <person name="Horikawa D.D."/>
            <person name="Saito Y."/>
            <person name="Kuwahara H."/>
            <person name="Kozuka-Hata H."/>
            <person name="Shin-I T."/>
            <person name="Minakuchi Y."/>
            <person name="Ohishi K."/>
            <person name="Motoyama A."/>
            <person name="Aizu T."/>
            <person name="Enomoto A."/>
            <person name="Kondo K."/>
            <person name="Tanaka S."/>
            <person name="Hara Y."/>
            <person name="Koshikawa S."/>
            <person name="Sagara H."/>
            <person name="Miura T."/>
            <person name="Yokobori S."/>
            <person name="Miyagawa K."/>
            <person name="Suzuki Y."/>
            <person name="Kubo T."/>
            <person name="Oyama M."/>
            <person name="Kohara Y."/>
            <person name="Fujiyama A."/>
            <person name="Arakawa K."/>
            <person name="Katayama T."/>
            <person name="Toyoda A."/>
            <person name="Kunieda T."/>
        </authorList>
    </citation>
    <scope>NUCLEOTIDE SEQUENCE [LARGE SCALE GENOMIC DNA]</scope>
    <source>
        <strain evidence="8 9">YOKOZUNA-1</strain>
    </source>
</reference>
<feature type="compositionally biased region" description="Low complexity" evidence="6">
    <location>
        <begin position="264"/>
        <end position="277"/>
    </location>
</feature>
<gene>
    <name evidence="8" type="primary">RvY_18571-1</name>
    <name evidence="8" type="synonym">RvY_18571.1</name>
    <name evidence="8" type="ORF">RvY_18571</name>
</gene>
<feature type="region of interest" description="Disordered" evidence="6">
    <location>
        <begin position="138"/>
        <end position="194"/>
    </location>
</feature>
<feature type="region of interest" description="Disordered" evidence="6">
    <location>
        <begin position="439"/>
        <end position="460"/>
    </location>
</feature>
<dbReference type="PANTHER" id="PTHR15284:SF0">
    <property type="entry name" value="GH23983P"/>
    <property type="match status" value="1"/>
</dbReference>
<dbReference type="InterPro" id="IPR047229">
    <property type="entry name" value="NFIL3-like"/>
</dbReference>
<dbReference type="GO" id="GO:0003677">
    <property type="term" value="F:DNA binding"/>
    <property type="evidence" value="ECO:0007669"/>
    <property type="project" value="UniProtKB-KW"/>
</dbReference>
<evidence type="ECO:0000256" key="3">
    <source>
        <dbReference type="ARBA" id="ARBA00023125"/>
    </source>
</evidence>
<keyword evidence="3" id="KW-0238">DNA-binding</keyword>
<dbReference type="CDD" id="cd14694">
    <property type="entry name" value="bZIP_NFIL3"/>
    <property type="match status" value="1"/>
</dbReference>
<dbReference type="PANTHER" id="PTHR15284">
    <property type="entry name" value="NUCLEAR FACTOR INTERLEUKIN-3-REGULATED PROTEIN"/>
    <property type="match status" value="1"/>
</dbReference>
<dbReference type="InterPro" id="IPR047106">
    <property type="entry name" value="NFIL3-like_bZIP"/>
</dbReference>